<accession>A0ACC1HBV3</accession>
<dbReference type="Proteomes" id="UP001145114">
    <property type="component" value="Unassembled WGS sequence"/>
</dbReference>
<feature type="non-terminal residue" evidence="1">
    <location>
        <position position="262"/>
    </location>
</feature>
<name>A0ACC1HBV3_9FUNG</name>
<proteinExistence type="predicted"/>
<sequence>MAKIKKKVQRRANYPPHEIRELKHALEKGTERDIIENVARLEEWKFVRGDFYHWVPTLDRFDEILERVCTEYELKSLQRRPFAPETAQLVKAILDFTLLLLENCVNRNLYSSIDRLEQLINTTDIEVLEKVLCVLLRGFQRWNAQRDQRSMYQAFLPKLKCLSQPWYVTKYMRWNDVQGEIDISKQGEVYQMLFRAGNLSFHSDATSITYQYYRTPFDAEAGSAGTTHQQPGVVSEDQHQHQGGSAETPRHRLLRGAKQASG</sequence>
<keyword evidence="1" id="KW-0012">Acyltransferase</keyword>
<keyword evidence="2" id="KW-1185">Reference proteome</keyword>
<dbReference type="EC" id="2.3.2.26" evidence="1"/>
<evidence type="ECO:0000313" key="2">
    <source>
        <dbReference type="Proteomes" id="UP001145114"/>
    </source>
</evidence>
<keyword evidence="1" id="KW-0808">Transferase</keyword>
<reference evidence="1" key="1">
    <citation type="submission" date="2022-06" db="EMBL/GenBank/DDBJ databases">
        <title>Phylogenomic reconstructions and comparative analyses of Kickxellomycotina fungi.</title>
        <authorList>
            <person name="Reynolds N.K."/>
            <person name="Stajich J.E."/>
            <person name="Barry K."/>
            <person name="Grigoriev I.V."/>
            <person name="Crous P."/>
            <person name="Smith M.E."/>
        </authorList>
    </citation>
    <scope>NUCLEOTIDE SEQUENCE</scope>
    <source>
        <strain evidence="1">RSA 2271</strain>
    </source>
</reference>
<evidence type="ECO:0000313" key="1">
    <source>
        <dbReference type="EMBL" id="KAJ1673942.1"/>
    </source>
</evidence>
<organism evidence="1 2">
    <name type="scientific">Spiromyces aspiralis</name>
    <dbReference type="NCBI Taxonomy" id="68401"/>
    <lineage>
        <taxon>Eukaryota</taxon>
        <taxon>Fungi</taxon>
        <taxon>Fungi incertae sedis</taxon>
        <taxon>Zoopagomycota</taxon>
        <taxon>Kickxellomycotina</taxon>
        <taxon>Kickxellomycetes</taxon>
        <taxon>Kickxellales</taxon>
        <taxon>Kickxellaceae</taxon>
        <taxon>Spiromyces</taxon>
    </lineage>
</organism>
<protein>
    <submittedName>
        <fullName evidence="1">E3 ubiquitin-protein ligase tom1</fullName>
        <ecNumber evidence="1">2.3.2.26</ecNumber>
    </submittedName>
</protein>
<dbReference type="EMBL" id="JAMZIH010006419">
    <property type="protein sequence ID" value="KAJ1673942.1"/>
    <property type="molecule type" value="Genomic_DNA"/>
</dbReference>
<comment type="caution">
    <text evidence="1">The sequence shown here is derived from an EMBL/GenBank/DDBJ whole genome shotgun (WGS) entry which is preliminary data.</text>
</comment>
<gene>
    <name evidence="1" type="primary">TOM1_3</name>
    <name evidence="1" type="ORF">EV182_004276</name>
</gene>